<proteinExistence type="predicted"/>
<dbReference type="EMBL" id="CP132942">
    <property type="protein sequence ID" value="XCB32916.1"/>
    <property type="molecule type" value="Genomic_DNA"/>
</dbReference>
<dbReference type="AlphaFoldDB" id="A0AAU7ZPS5"/>
<dbReference type="KEGG" id="tpsc:RBB77_21225"/>
<evidence type="ECO:0000256" key="1">
    <source>
        <dbReference type="SAM" id="SignalP"/>
    </source>
</evidence>
<feature type="signal peptide" evidence="1">
    <location>
        <begin position="1"/>
        <end position="22"/>
    </location>
</feature>
<dbReference type="RefSeq" id="WP_353063754.1">
    <property type="nucleotide sequence ID" value="NZ_CP132942.1"/>
</dbReference>
<protein>
    <submittedName>
        <fullName evidence="2">Uncharacterized protein</fullName>
    </submittedName>
</protein>
<keyword evidence="1" id="KW-0732">Signal</keyword>
<sequence>MKRLVGIVALLLLLSAAAPVLACMTDGGMSHEENACCLAMHGNCGEMAKTGCCRTEVRTDEHPQIATTAPSIELHWAIVHWLTPVFAAVQTVPSPFLDIPDEHSPPGLLIAKITVLRI</sequence>
<gene>
    <name evidence="2" type="ORF">RBB77_21225</name>
</gene>
<evidence type="ECO:0000313" key="2">
    <source>
        <dbReference type="EMBL" id="XCB32916.1"/>
    </source>
</evidence>
<reference evidence="2" key="2">
    <citation type="journal article" date="2024" name="Environ. Microbiol.">
        <title>Genome analysis and description of Tunturibacter gen. nov. expands the diversity of Terriglobia in tundra soils.</title>
        <authorList>
            <person name="Messyasz A."/>
            <person name="Mannisto M.K."/>
            <person name="Kerkhof L.J."/>
            <person name="Haggblom M.M."/>
        </authorList>
    </citation>
    <scope>NUCLEOTIDE SEQUENCE</scope>
    <source>
        <strain evidence="2">X5P6</strain>
    </source>
</reference>
<feature type="chain" id="PRO_5043683718" evidence="1">
    <location>
        <begin position="23"/>
        <end position="118"/>
    </location>
</feature>
<accession>A0AAU7ZPS5</accession>
<reference evidence="2" key="1">
    <citation type="submission" date="2023-08" db="EMBL/GenBank/DDBJ databases">
        <authorList>
            <person name="Messyasz A."/>
            <person name="Mannisto M.K."/>
            <person name="Kerkhof L.J."/>
            <person name="Haggblom M."/>
        </authorList>
    </citation>
    <scope>NUCLEOTIDE SEQUENCE</scope>
    <source>
        <strain evidence="2">X5P6</strain>
    </source>
</reference>
<name>A0AAU7ZPS5_9BACT</name>
<organism evidence="2">
    <name type="scientific">Tunturiibacter psychrotolerans</name>
    <dbReference type="NCBI Taxonomy" id="3069686"/>
    <lineage>
        <taxon>Bacteria</taxon>
        <taxon>Pseudomonadati</taxon>
        <taxon>Acidobacteriota</taxon>
        <taxon>Terriglobia</taxon>
        <taxon>Terriglobales</taxon>
        <taxon>Acidobacteriaceae</taxon>
        <taxon>Tunturiibacter</taxon>
    </lineage>
</organism>